<dbReference type="EMBL" id="BPLQ01014930">
    <property type="protein sequence ID" value="GIY84460.1"/>
    <property type="molecule type" value="Genomic_DNA"/>
</dbReference>
<reference evidence="1 2" key="1">
    <citation type="submission" date="2021-06" db="EMBL/GenBank/DDBJ databases">
        <title>Caerostris darwini draft genome.</title>
        <authorList>
            <person name="Kono N."/>
            <person name="Arakawa K."/>
        </authorList>
    </citation>
    <scope>NUCLEOTIDE SEQUENCE [LARGE SCALE GENOMIC DNA]</scope>
</reference>
<dbReference type="AlphaFoldDB" id="A0AAV4WNF9"/>
<organism evidence="1 2">
    <name type="scientific">Caerostris darwini</name>
    <dbReference type="NCBI Taxonomy" id="1538125"/>
    <lineage>
        <taxon>Eukaryota</taxon>
        <taxon>Metazoa</taxon>
        <taxon>Ecdysozoa</taxon>
        <taxon>Arthropoda</taxon>
        <taxon>Chelicerata</taxon>
        <taxon>Arachnida</taxon>
        <taxon>Araneae</taxon>
        <taxon>Araneomorphae</taxon>
        <taxon>Entelegynae</taxon>
        <taxon>Araneoidea</taxon>
        <taxon>Araneidae</taxon>
        <taxon>Caerostris</taxon>
    </lineage>
</organism>
<name>A0AAV4WNF9_9ARAC</name>
<comment type="caution">
    <text evidence="1">The sequence shown here is derived from an EMBL/GenBank/DDBJ whole genome shotgun (WGS) entry which is preliminary data.</text>
</comment>
<accession>A0AAV4WNF9</accession>
<proteinExistence type="predicted"/>
<keyword evidence="2" id="KW-1185">Reference proteome</keyword>
<evidence type="ECO:0000313" key="1">
    <source>
        <dbReference type="EMBL" id="GIY84460.1"/>
    </source>
</evidence>
<gene>
    <name evidence="1" type="ORF">CDAR_278871</name>
</gene>
<evidence type="ECO:0000313" key="2">
    <source>
        <dbReference type="Proteomes" id="UP001054837"/>
    </source>
</evidence>
<dbReference type="Proteomes" id="UP001054837">
    <property type="component" value="Unassembled WGS sequence"/>
</dbReference>
<sequence length="110" mass="12740">MDQGQTGAIRKHPRPIVKVWRESLASSDQRGYRLPNQCSTDFKTLPPHIFISAHSNFREYRSKNSVPEEAPKCIRRKRREFQESYRRCHCPIASTSGGANKRAHYEKTPA</sequence>
<protein>
    <submittedName>
        <fullName evidence="1">Uncharacterized protein</fullName>
    </submittedName>
</protein>